<sequence>MDLGAATGRAVRAAAPGTVSFAGPVGGRGVVSVVLEGTGAPPLRTTYEPVAPSVRKGDRLRAGDVLGTIQADVPSHCAAQCVHWGLLRADQYLDPLSLLPESLLHAGHSRLLPIFGVPRQGMAPAAAMARKRKSRGGPPGAAAALLAASALWARTRLSKGRPQAQRPPKEATG</sequence>
<dbReference type="AlphaFoldDB" id="A0A917ZT19"/>
<dbReference type="Pfam" id="PF01551">
    <property type="entry name" value="Peptidase_M23"/>
    <property type="match status" value="1"/>
</dbReference>
<dbReference type="Proteomes" id="UP000641932">
    <property type="component" value="Unassembled WGS sequence"/>
</dbReference>
<name>A0A917ZT19_9ACTN</name>
<dbReference type="InterPro" id="IPR016047">
    <property type="entry name" value="M23ase_b-sheet_dom"/>
</dbReference>
<dbReference type="SUPFAM" id="SSF51261">
    <property type="entry name" value="Duplicated hybrid motif"/>
    <property type="match status" value="1"/>
</dbReference>
<accession>A0A917ZT19</accession>
<dbReference type="Gene3D" id="2.70.70.10">
    <property type="entry name" value="Glucose Permease (Domain IIA)"/>
    <property type="match status" value="1"/>
</dbReference>
<evidence type="ECO:0000313" key="3">
    <source>
        <dbReference type="Proteomes" id="UP000641932"/>
    </source>
</evidence>
<reference evidence="2" key="1">
    <citation type="journal article" date="2014" name="Int. J. Syst. Evol. Microbiol.">
        <title>Complete genome sequence of Corynebacterium casei LMG S-19264T (=DSM 44701T), isolated from a smear-ripened cheese.</title>
        <authorList>
            <consortium name="US DOE Joint Genome Institute (JGI-PGF)"/>
            <person name="Walter F."/>
            <person name="Albersmeier A."/>
            <person name="Kalinowski J."/>
            <person name="Ruckert C."/>
        </authorList>
    </citation>
    <scope>NUCLEOTIDE SEQUENCE</scope>
    <source>
        <strain evidence="2">CGMCC 4.7201</strain>
    </source>
</reference>
<organism evidence="2 3">
    <name type="scientific">Wenjunlia tyrosinilytica</name>
    <dbReference type="NCBI Taxonomy" id="1544741"/>
    <lineage>
        <taxon>Bacteria</taxon>
        <taxon>Bacillati</taxon>
        <taxon>Actinomycetota</taxon>
        <taxon>Actinomycetes</taxon>
        <taxon>Kitasatosporales</taxon>
        <taxon>Streptomycetaceae</taxon>
        <taxon>Wenjunlia</taxon>
    </lineage>
</organism>
<evidence type="ECO:0000313" key="2">
    <source>
        <dbReference type="EMBL" id="GGO93717.1"/>
    </source>
</evidence>
<feature type="domain" description="M23ase beta-sheet core" evidence="1">
    <location>
        <begin position="1"/>
        <end position="95"/>
    </location>
</feature>
<dbReference type="InterPro" id="IPR011055">
    <property type="entry name" value="Dup_hybrid_motif"/>
</dbReference>
<gene>
    <name evidence="2" type="ORF">GCM10012280_46880</name>
</gene>
<evidence type="ECO:0000259" key="1">
    <source>
        <dbReference type="Pfam" id="PF01551"/>
    </source>
</evidence>
<comment type="caution">
    <text evidence="2">The sequence shown here is derived from an EMBL/GenBank/DDBJ whole genome shotgun (WGS) entry which is preliminary data.</text>
</comment>
<dbReference type="EMBL" id="BMMS01000021">
    <property type="protein sequence ID" value="GGO93717.1"/>
    <property type="molecule type" value="Genomic_DNA"/>
</dbReference>
<keyword evidence="3" id="KW-1185">Reference proteome</keyword>
<protein>
    <recommendedName>
        <fullName evidence="1">M23ase beta-sheet core domain-containing protein</fullName>
    </recommendedName>
</protein>
<proteinExistence type="predicted"/>
<reference evidence="2" key="2">
    <citation type="submission" date="2020-09" db="EMBL/GenBank/DDBJ databases">
        <authorList>
            <person name="Sun Q."/>
            <person name="Zhou Y."/>
        </authorList>
    </citation>
    <scope>NUCLEOTIDE SEQUENCE</scope>
    <source>
        <strain evidence="2">CGMCC 4.7201</strain>
    </source>
</reference>